<name>A0A6J7WGV1_9CAUD</name>
<dbReference type="SUPFAM" id="SSF49764">
    <property type="entry name" value="HSP20-like chaperones"/>
    <property type="match status" value="1"/>
</dbReference>
<dbReference type="PANTHER" id="PTHR47062">
    <property type="match status" value="1"/>
</dbReference>
<dbReference type="PANTHER" id="PTHR47062:SF1">
    <property type="entry name" value="SMALL HEAT SHOCK PROTEIN IBPA"/>
    <property type="match status" value="1"/>
</dbReference>
<evidence type="ECO:0000256" key="1">
    <source>
        <dbReference type="ARBA" id="ARBA00023016"/>
    </source>
</evidence>
<feature type="domain" description="SHSP" evidence="2">
    <location>
        <begin position="30"/>
        <end position="139"/>
    </location>
</feature>
<dbReference type="PROSITE" id="PS01031">
    <property type="entry name" value="SHSP"/>
    <property type="match status" value="1"/>
</dbReference>
<dbReference type="InterPro" id="IPR002068">
    <property type="entry name" value="A-crystallin/Hsp20_dom"/>
</dbReference>
<dbReference type="InterPro" id="IPR008978">
    <property type="entry name" value="HSP20-like_chaperone"/>
</dbReference>
<dbReference type="CDD" id="cd06470">
    <property type="entry name" value="ACD_IbpA-B_like"/>
    <property type="match status" value="1"/>
</dbReference>
<evidence type="ECO:0000259" key="2">
    <source>
        <dbReference type="PROSITE" id="PS01031"/>
    </source>
</evidence>
<proteinExistence type="predicted"/>
<sequence length="139" mass="15570">MTQLRTIDTAALAQLSKALVGFDRYFNVPQHANGNYPPHNIVKYNESNYSIEVAVAGFSKEEITVEVDQDQLTICGQKGPTDPEVEYLHRGLAARDFEQVFTLAEYMNVKGAEVKDGMLKISIERIVPEALKPRSIEVK</sequence>
<accession>A0A6J7WGV1</accession>
<gene>
    <name evidence="4" type="ORF">UFOVP181_120</name>
    <name evidence="3" type="ORF">UFOVP57_42</name>
</gene>
<dbReference type="EMBL" id="LR796187">
    <property type="protein sequence ID" value="CAB4125061.1"/>
    <property type="molecule type" value="Genomic_DNA"/>
</dbReference>
<dbReference type="Pfam" id="PF00011">
    <property type="entry name" value="HSP20"/>
    <property type="match status" value="1"/>
</dbReference>
<evidence type="ECO:0000313" key="4">
    <source>
        <dbReference type="EMBL" id="CAB5208692.1"/>
    </source>
</evidence>
<keyword evidence="1 4" id="KW-0346">Stress response</keyword>
<evidence type="ECO:0000313" key="3">
    <source>
        <dbReference type="EMBL" id="CAB4125061.1"/>
    </source>
</evidence>
<organism evidence="4">
    <name type="scientific">uncultured Caudovirales phage</name>
    <dbReference type="NCBI Taxonomy" id="2100421"/>
    <lineage>
        <taxon>Viruses</taxon>
        <taxon>Duplodnaviria</taxon>
        <taxon>Heunggongvirae</taxon>
        <taxon>Uroviricota</taxon>
        <taxon>Caudoviricetes</taxon>
        <taxon>Peduoviridae</taxon>
        <taxon>Maltschvirus</taxon>
        <taxon>Maltschvirus maltsch</taxon>
    </lineage>
</organism>
<dbReference type="InterPro" id="IPR037913">
    <property type="entry name" value="ACD_IbpA/B"/>
</dbReference>
<dbReference type="Gene3D" id="2.60.40.790">
    <property type="match status" value="1"/>
</dbReference>
<dbReference type="EMBL" id="LR798231">
    <property type="protein sequence ID" value="CAB5208692.1"/>
    <property type="molecule type" value="Genomic_DNA"/>
</dbReference>
<reference evidence="4" key="1">
    <citation type="submission" date="2020-05" db="EMBL/GenBank/DDBJ databases">
        <authorList>
            <person name="Chiriac C."/>
            <person name="Salcher M."/>
            <person name="Ghai R."/>
            <person name="Kavagutti S V."/>
        </authorList>
    </citation>
    <scope>NUCLEOTIDE SEQUENCE</scope>
</reference>
<protein>
    <submittedName>
        <fullName evidence="4">IbpA Molecular chaperone (Small heat shock protein)</fullName>
    </submittedName>
</protein>